<feature type="region of interest" description="Disordered" evidence="8">
    <location>
        <begin position="694"/>
        <end position="728"/>
    </location>
</feature>
<feature type="compositionally biased region" description="Polar residues" evidence="8">
    <location>
        <begin position="220"/>
        <end position="232"/>
    </location>
</feature>
<evidence type="ECO:0000256" key="3">
    <source>
        <dbReference type="ARBA" id="ARBA00022737"/>
    </source>
</evidence>
<dbReference type="SUPFAM" id="SSF57667">
    <property type="entry name" value="beta-beta-alpha zinc fingers"/>
    <property type="match status" value="3"/>
</dbReference>
<feature type="domain" description="C2H2-type" evidence="9">
    <location>
        <begin position="460"/>
        <end position="487"/>
    </location>
</feature>
<reference evidence="10" key="2">
    <citation type="submission" date="2020-11" db="EMBL/GenBank/DDBJ databases">
        <authorList>
            <person name="McCartney M.A."/>
            <person name="Auch B."/>
            <person name="Kono T."/>
            <person name="Mallez S."/>
            <person name="Becker A."/>
            <person name="Gohl D.M."/>
            <person name="Silverstein K.A.T."/>
            <person name="Koren S."/>
            <person name="Bechman K.B."/>
            <person name="Herman A."/>
            <person name="Abrahante J.E."/>
            <person name="Garbe J."/>
        </authorList>
    </citation>
    <scope>NUCLEOTIDE SEQUENCE</scope>
    <source>
        <strain evidence="10">Duluth1</strain>
        <tissue evidence="10">Whole animal</tissue>
    </source>
</reference>
<protein>
    <recommendedName>
        <fullName evidence="9">C2H2-type domain-containing protein</fullName>
    </recommendedName>
</protein>
<evidence type="ECO:0000256" key="5">
    <source>
        <dbReference type="ARBA" id="ARBA00022833"/>
    </source>
</evidence>
<dbReference type="GO" id="GO:0005634">
    <property type="term" value="C:nucleus"/>
    <property type="evidence" value="ECO:0007669"/>
    <property type="project" value="UniProtKB-SubCell"/>
</dbReference>
<dbReference type="EMBL" id="JAIWYP010000014">
    <property type="protein sequence ID" value="KAH3712289.1"/>
    <property type="molecule type" value="Genomic_DNA"/>
</dbReference>
<proteinExistence type="predicted"/>
<dbReference type="AlphaFoldDB" id="A0A9D3Z8U4"/>
<keyword evidence="6" id="KW-0539">Nucleus</keyword>
<evidence type="ECO:0000256" key="2">
    <source>
        <dbReference type="ARBA" id="ARBA00022723"/>
    </source>
</evidence>
<evidence type="ECO:0000256" key="7">
    <source>
        <dbReference type="PROSITE-ProRule" id="PRU00042"/>
    </source>
</evidence>
<dbReference type="FunFam" id="3.30.160.60:FF:000446">
    <property type="entry name" value="Zinc finger protein"/>
    <property type="match status" value="1"/>
</dbReference>
<dbReference type="InterPro" id="IPR013087">
    <property type="entry name" value="Znf_C2H2_type"/>
</dbReference>
<feature type="domain" description="C2H2-type" evidence="9">
    <location>
        <begin position="972"/>
        <end position="999"/>
    </location>
</feature>
<dbReference type="GO" id="GO:0008270">
    <property type="term" value="F:zinc ion binding"/>
    <property type="evidence" value="ECO:0007669"/>
    <property type="project" value="UniProtKB-KW"/>
</dbReference>
<feature type="region of interest" description="Disordered" evidence="8">
    <location>
        <begin position="561"/>
        <end position="590"/>
    </location>
</feature>
<feature type="domain" description="C2H2-type" evidence="9">
    <location>
        <begin position="432"/>
        <end position="459"/>
    </location>
</feature>
<feature type="compositionally biased region" description="Acidic residues" evidence="8">
    <location>
        <begin position="373"/>
        <end position="385"/>
    </location>
</feature>
<reference evidence="10" key="1">
    <citation type="journal article" date="2019" name="bioRxiv">
        <title>The Genome of the Zebra Mussel, Dreissena polymorpha: A Resource for Invasive Species Research.</title>
        <authorList>
            <person name="McCartney M.A."/>
            <person name="Auch B."/>
            <person name="Kono T."/>
            <person name="Mallez S."/>
            <person name="Zhang Y."/>
            <person name="Obille A."/>
            <person name="Becker A."/>
            <person name="Abrahante J.E."/>
            <person name="Garbe J."/>
            <person name="Badalamenti J.P."/>
            <person name="Herman A."/>
            <person name="Mangelson H."/>
            <person name="Liachko I."/>
            <person name="Sullivan S."/>
            <person name="Sone E.D."/>
            <person name="Koren S."/>
            <person name="Silverstein K.A.T."/>
            <person name="Beckman K.B."/>
            <person name="Gohl D.M."/>
        </authorList>
    </citation>
    <scope>NUCLEOTIDE SEQUENCE</scope>
    <source>
        <strain evidence="10">Duluth1</strain>
        <tissue evidence="10">Whole animal</tissue>
    </source>
</reference>
<feature type="region of interest" description="Disordered" evidence="8">
    <location>
        <begin position="173"/>
        <end position="245"/>
    </location>
</feature>
<feature type="domain" description="C2H2-type" evidence="9">
    <location>
        <begin position="652"/>
        <end position="674"/>
    </location>
</feature>
<dbReference type="InterPro" id="IPR036236">
    <property type="entry name" value="Znf_C2H2_sf"/>
</dbReference>
<dbReference type="Gene3D" id="3.30.160.60">
    <property type="entry name" value="Classic Zinc Finger"/>
    <property type="match status" value="4"/>
</dbReference>
<evidence type="ECO:0000313" key="10">
    <source>
        <dbReference type="EMBL" id="KAH3712289.1"/>
    </source>
</evidence>
<keyword evidence="2" id="KW-0479">Metal-binding</keyword>
<dbReference type="Pfam" id="PF00096">
    <property type="entry name" value="zf-C2H2"/>
    <property type="match status" value="3"/>
</dbReference>
<dbReference type="PANTHER" id="PTHR24409:SF295">
    <property type="entry name" value="AZ2-RELATED"/>
    <property type="match status" value="1"/>
</dbReference>
<feature type="domain" description="C2H2-type" evidence="9">
    <location>
        <begin position="624"/>
        <end position="651"/>
    </location>
</feature>
<dbReference type="GO" id="GO:0000977">
    <property type="term" value="F:RNA polymerase II transcription regulatory region sequence-specific DNA binding"/>
    <property type="evidence" value="ECO:0007669"/>
    <property type="project" value="TreeGrafter"/>
</dbReference>
<sequence>MDLTGKGFAHAPHSYLQHASGLAAPYSFAHTPLTTSMFKTGHSLLSPVYSGTLTTSLSPSSNSHTSFSNGHNISSLHRHVEKNTPDSAAAKSQIYASPAPVFNRHKDSFPYGISGVSMPNYNYHGDVYQFTSNGYPRKSRTCSYCGKVFTRSTTRRYHEKRCPLLRAAVSSYMGDETSGSSNTTSQSAARGAGNSVTHSYKGPGQPLGTSHSGTKRSNEPQEASTSMLNKSPSMDRRSGSDGGILGGYQTSVIVKQEHHQEIKALASMTSNTSKHSLTESADSEVCLKKQKLDSSHIMSPGYRDSVMNLSLSKSPLNSINRNDNMGSGLNENYLLGPYGSRIQEREGAIEDKALPSLPTSDRDRYKVDLTTAESEDELEEEEDDDLRPGSASFSTINGQDYKADQLSEIGSVQGESESITSEKRDGKMYNNHKCGICGKGFESSGKLHLHEQLHTKFKPYSCKFCDQKFAKAAQRVEHEKTHNGSEEVTHICAVCGSSFTRKYSLKLHMRRWHQEGPWLCRHCGKASLTQKDLKTHLYSHNLPRLERESLLYMPDTPHNFGASNAESGSEKMGEHSDRDVGTADDQPANASNVQDMEMCQECGRDFPKGYLRYHLKSHEAQKPYSCPICAKRFGYKNNMKSHIKLHTGIKPFQCKVCGAKFTRGSTLRRHARRHGIIADSVWDLFVKPNYNKTGGSSTSTGASNSRISKLQDTHSTSRNDSSSGVGAGSSVMENVESNYLAKTLPSTPSHSSLYPLYASLAHVPHLGLYPGLTSTSYFTQHLPQQASIYAASSQQIQPPQQLDALNLSLNKGSIIDQSDQSSFSNISAERSRSRSRSLSGSDNRQMLHAPDIPLQQRDAGTSNMAVQVNLCSCSPLPPAQQKQNALMKTKFMGEMGAQKSDDASGSAGSNPPSLTPTSLQQLPSSPSAMAVVPYYGSPPSQRESSSPALSVSSIKDYSLETISSLISTGRMFKCFPCECYFSEYAMYRIHSKLHINDDTRPFVCVVCGEDCHDRVYFALHLSEHLR</sequence>
<name>A0A9D3Z8U4_DREPO</name>
<organism evidence="10 11">
    <name type="scientific">Dreissena polymorpha</name>
    <name type="common">Zebra mussel</name>
    <name type="synonym">Mytilus polymorpha</name>
    <dbReference type="NCBI Taxonomy" id="45954"/>
    <lineage>
        <taxon>Eukaryota</taxon>
        <taxon>Metazoa</taxon>
        <taxon>Spiralia</taxon>
        <taxon>Lophotrochozoa</taxon>
        <taxon>Mollusca</taxon>
        <taxon>Bivalvia</taxon>
        <taxon>Autobranchia</taxon>
        <taxon>Heteroconchia</taxon>
        <taxon>Euheterodonta</taxon>
        <taxon>Imparidentia</taxon>
        <taxon>Neoheterodontei</taxon>
        <taxon>Myida</taxon>
        <taxon>Dreissenoidea</taxon>
        <taxon>Dreissenidae</taxon>
        <taxon>Dreissena</taxon>
    </lineage>
</organism>
<feature type="compositionally biased region" description="Low complexity" evidence="8">
    <location>
        <begin position="817"/>
        <end position="828"/>
    </location>
</feature>
<dbReference type="Proteomes" id="UP000828390">
    <property type="component" value="Unassembled WGS sequence"/>
</dbReference>
<dbReference type="PROSITE" id="PS50157">
    <property type="entry name" value="ZINC_FINGER_C2H2_2"/>
    <property type="match status" value="7"/>
</dbReference>
<keyword evidence="5" id="KW-0862">Zinc</keyword>
<evidence type="ECO:0000313" key="11">
    <source>
        <dbReference type="Proteomes" id="UP000828390"/>
    </source>
</evidence>
<dbReference type="SMART" id="SM00355">
    <property type="entry name" value="ZnF_C2H2"/>
    <property type="match status" value="10"/>
</dbReference>
<evidence type="ECO:0000256" key="1">
    <source>
        <dbReference type="ARBA" id="ARBA00004123"/>
    </source>
</evidence>
<dbReference type="FunFam" id="3.30.160.60:FF:000624">
    <property type="entry name" value="zinc finger protein 697"/>
    <property type="match status" value="1"/>
</dbReference>
<feature type="compositionally biased region" description="Basic and acidic residues" evidence="8">
    <location>
        <begin position="568"/>
        <end position="581"/>
    </location>
</feature>
<keyword evidence="4 7" id="KW-0863">Zinc-finger</keyword>
<feature type="compositionally biased region" description="Polar residues" evidence="8">
    <location>
        <begin position="177"/>
        <end position="198"/>
    </location>
</feature>
<accession>A0A9D3Z8U4</accession>
<evidence type="ECO:0000256" key="8">
    <source>
        <dbReference type="SAM" id="MobiDB-lite"/>
    </source>
</evidence>
<dbReference type="PROSITE" id="PS00028">
    <property type="entry name" value="ZINC_FINGER_C2H2_1"/>
    <property type="match status" value="7"/>
</dbReference>
<dbReference type="GO" id="GO:0000981">
    <property type="term" value="F:DNA-binding transcription factor activity, RNA polymerase II-specific"/>
    <property type="evidence" value="ECO:0007669"/>
    <property type="project" value="TreeGrafter"/>
</dbReference>
<comment type="subcellular location">
    <subcellularLocation>
        <location evidence="1">Nucleus</location>
    </subcellularLocation>
</comment>
<dbReference type="FunFam" id="3.30.160.60:FF:000145">
    <property type="entry name" value="Zinc finger protein 574"/>
    <property type="match status" value="1"/>
</dbReference>
<dbReference type="OrthoDB" id="3437960at2759"/>
<evidence type="ECO:0000259" key="9">
    <source>
        <dbReference type="PROSITE" id="PS50157"/>
    </source>
</evidence>
<feature type="compositionally biased region" description="Low complexity" evidence="8">
    <location>
        <begin position="911"/>
        <end position="924"/>
    </location>
</feature>
<feature type="region of interest" description="Disordered" evidence="8">
    <location>
        <begin position="896"/>
        <end position="924"/>
    </location>
</feature>
<feature type="region of interest" description="Disordered" evidence="8">
    <location>
        <begin position="371"/>
        <end position="398"/>
    </location>
</feature>
<comment type="caution">
    <text evidence="10">The sequence shown here is derived from an EMBL/GenBank/DDBJ whole genome shotgun (WGS) entry which is preliminary data.</text>
</comment>
<dbReference type="PANTHER" id="PTHR24409">
    <property type="entry name" value="ZINC FINGER PROTEIN 142"/>
    <property type="match status" value="1"/>
</dbReference>
<keyword evidence="3" id="KW-0677">Repeat</keyword>
<evidence type="ECO:0000256" key="4">
    <source>
        <dbReference type="ARBA" id="ARBA00022771"/>
    </source>
</evidence>
<feature type="domain" description="C2H2-type" evidence="9">
    <location>
        <begin position="518"/>
        <end position="545"/>
    </location>
</feature>
<feature type="domain" description="C2H2-type" evidence="9">
    <location>
        <begin position="490"/>
        <end position="513"/>
    </location>
</feature>
<feature type="region of interest" description="Disordered" evidence="8">
    <location>
        <begin position="817"/>
        <end position="850"/>
    </location>
</feature>
<evidence type="ECO:0000256" key="6">
    <source>
        <dbReference type="ARBA" id="ARBA00023242"/>
    </source>
</evidence>
<gene>
    <name evidence="10" type="ORF">DPMN_071983</name>
</gene>
<keyword evidence="11" id="KW-1185">Reference proteome</keyword>